<dbReference type="PROSITE" id="PS51257">
    <property type="entry name" value="PROKAR_LIPOPROTEIN"/>
    <property type="match status" value="1"/>
</dbReference>
<keyword evidence="4" id="KW-1185">Reference proteome</keyword>
<organism evidence="3 4">
    <name type="scientific">Ignatzschineria rhizosphaerae</name>
    <dbReference type="NCBI Taxonomy" id="2923279"/>
    <lineage>
        <taxon>Bacteria</taxon>
        <taxon>Pseudomonadati</taxon>
        <taxon>Pseudomonadota</taxon>
        <taxon>Gammaproteobacteria</taxon>
        <taxon>Cardiobacteriales</taxon>
        <taxon>Ignatzschineriaceae</taxon>
        <taxon>Ignatzschineria</taxon>
    </lineage>
</organism>
<feature type="transmembrane region" description="Helical" evidence="1">
    <location>
        <begin position="7"/>
        <end position="28"/>
    </location>
</feature>
<keyword evidence="1" id="KW-1133">Transmembrane helix</keyword>
<name>A0ABY3WZ11_9GAMM</name>
<gene>
    <name evidence="3" type="ORF">MMG00_08500</name>
</gene>
<keyword evidence="1" id="KW-0472">Membrane</keyword>
<dbReference type="Pfam" id="PF02470">
    <property type="entry name" value="MlaD"/>
    <property type="match status" value="1"/>
</dbReference>
<keyword evidence="1" id="KW-0812">Transmembrane</keyword>
<evidence type="ECO:0000256" key="1">
    <source>
        <dbReference type="SAM" id="Phobius"/>
    </source>
</evidence>
<reference evidence="3 4" key="1">
    <citation type="submission" date="2022-03" db="EMBL/GenBank/DDBJ databases">
        <title>Ignatzschineria rhizosphaerae HR5S32.</title>
        <authorList>
            <person name="Sun J.Q."/>
            <person name="Feng J.Y."/>
        </authorList>
    </citation>
    <scope>NUCLEOTIDE SEQUENCE [LARGE SCALE GENOMIC DNA]</scope>
    <source>
        <strain evidence="3 4">HR5S32</strain>
    </source>
</reference>
<feature type="domain" description="Mce/MlaD" evidence="2">
    <location>
        <begin position="43"/>
        <end position="115"/>
    </location>
</feature>
<dbReference type="Proteomes" id="UP000829542">
    <property type="component" value="Chromosome"/>
</dbReference>
<accession>A0ABY3WZ11</accession>
<evidence type="ECO:0000313" key="3">
    <source>
        <dbReference type="EMBL" id="UNM95270.1"/>
    </source>
</evidence>
<dbReference type="RefSeq" id="WP_242147350.1">
    <property type="nucleotide sequence ID" value="NZ_CP093379.1"/>
</dbReference>
<dbReference type="PANTHER" id="PTHR36698:SF2">
    <property type="entry name" value="MCE_MLAD DOMAIN-CONTAINING PROTEIN"/>
    <property type="match status" value="1"/>
</dbReference>
<dbReference type="EMBL" id="CP093379">
    <property type="protein sequence ID" value="UNM95270.1"/>
    <property type="molecule type" value="Genomic_DNA"/>
</dbReference>
<dbReference type="PANTHER" id="PTHR36698">
    <property type="entry name" value="BLL5892 PROTEIN"/>
    <property type="match status" value="1"/>
</dbReference>
<dbReference type="InterPro" id="IPR003399">
    <property type="entry name" value="Mce/MlaD"/>
</dbReference>
<sequence>MEHKFNYTVVGMFVLGFLACLIALIIWLTNGFEKVNTNEYRVITSESVSGLTVNSTIDYRGVTVGKVASMELNHDDPRYVTIYLNIDAGTPIKTDTEAVLMSRGITGLVNVSLSGGTPDAKDLLPTKENPIPTIKNGASLSRRLDEALNNITHSLSELSKKMGSILTTQNIDNLSNILSNTNAFTSDLATMGNKINTFTDKATGTIDTIQPQIKDAAQALASFADHLQGSTKQLEGMAVKINSTLDTATSTLNTWDSLGQEANGSLQDIFPVLENALYNLSLLMQELEAKPNAIILGKPQQKPGPGE</sequence>
<proteinExistence type="predicted"/>
<evidence type="ECO:0000259" key="2">
    <source>
        <dbReference type="Pfam" id="PF02470"/>
    </source>
</evidence>
<evidence type="ECO:0000313" key="4">
    <source>
        <dbReference type="Proteomes" id="UP000829542"/>
    </source>
</evidence>
<protein>
    <submittedName>
        <fullName evidence="3">MCE family protein</fullName>
    </submittedName>
</protein>
<dbReference type="Gene3D" id="1.20.120.20">
    <property type="entry name" value="Apolipoprotein"/>
    <property type="match status" value="1"/>
</dbReference>